<keyword evidence="12" id="KW-1015">Disulfide bond</keyword>
<evidence type="ECO:0000256" key="7">
    <source>
        <dbReference type="ARBA" id="ARBA00022490"/>
    </source>
</evidence>
<keyword evidence="17" id="KW-1185">Reference proteome</keyword>
<feature type="non-terminal residue" evidence="16">
    <location>
        <position position="1"/>
    </location>
</feature>
<comment type="function">
    <text evidence="1">Component of the sarcoglycan complex, a subcomplex of the dystrophin-glycoprotein complex which forms a link between the F-actin cytoskeleton and the extracellular matrix.</text>
</comment>
<dbReference type="GO" id="GO:0042383">
    <property type="term" value="C:sarcolemma"/>
    <property type="evidence" value="ECO:0007669"/>
    <property type="project" value="UniProtKB-SubCell"/>
</dbReference>
<organism evidence="16 17">
    <name type="scientific">Paramuricea clavata</name>
    <name type="common">Red gorgonian</name>
    <name type="synonym">Violescent sea-whip</name>
    <dbReference type="NCBI Taxonomy" id="317549"/>
    <lineage>
        <taxon>Eukaryota</taxon>
        <taxon>Metazoa</taxon>
        <taxon>Cnidaria</taxon>
        <taxon>Anthozoa</taxon>
        <taxon>Octocorallia</taxon>
        <taxon>Malacalcyonacea</taxon>
        <taxon>Plexauridae</taxon>
        <taxon>Paramuricea</taxon>
    </lineage>
</organism>
<evidence type="ECO:0000313" key="16">
    <source>
        <dbReference type="EMBL" id="CAB3980726.1"/>
    </source>
</evidence>
<comment type="caution">
    <text evidence="16">The sequence shown here is derived from an EMBL/GenBank/DDBJ whole genome shotgun (WGS) entry which is preliminary data.</text>
</comment>
<evidence type="ECO:0000256" key="13">
    <source>
        <dbReference type="ARBA" id="ARBA00023180"/>
    </source>
</evidence>
<comment type="subunit">
    <text evidence="15">Cross-link to form 2 major subcomplexes: one consisting of SGCB, SGCD and SGCG and the other consisting of SGCB and SGCD. The association between SGCB and SGCG is particularly strong while SGCA is loosely associated with the other sarcoglycans.</text>
</comment>
<evidence type="ECO:0000256" key="6">
    <source>
        <dbReference type="ARBA" id="ARBA00022475"/>
    </source>
</evidence>
<keyword evidence="9" id="KW-0735">Signal-anchor</keyword>
<comment type="similarity">
    <text evidence="4">Belongs to the sarcoglycan beta/delta/gamma/zeta family.</text>
</comment>
<keyword evidence="8" id="KW-0812">Transmembrane</keyword>
<reference evidence="16" key="1">
    <citation type="submission" date="2020-04" db="EMBL/GenBank/DDBJ databases">
        <authorList>
            <person name="Alioto T."/>
            <person name="Alioto T."/>
            <person name="Gomez Garrido J."/>
        </authorList>
    </citation>
    <scope>NUCLEOTIDE SEQUENCE</scope>
    <source>
        <strain evidence="16">A484AB</strain>
    </source>
</reference>
<evidence type="ECO:0000256" key="8">
    <source>
        <dbReference type="ARBA" id="ARBA00022692"/>
    </source>
</evidence>
<keyword evidence="7" id="KW-0963">Cytoplasm</keyword>
<keyword evidence="14" id="KW-0206">Cytoskeleton</keyword>
<sequence length="234" mass="26264">MSNDNSSRQRKGMWQKLKEKKAIEREHESNFKAGRIPIHERNLHRTGIRGRKRYIYYAFLYLLGILCFINLVMLCIMLSVLRIDKSGMESLSLFKSGLVRWMHGGDLQKVVLKTGEIGTFQDRSLDIRGNNAGAKFVHVVPGTNGSSAYIGPDHTLLKAKNGVRIVSSEIDKTVLHIAEREVVWDVPAKAVDLDTTYVVSHRITSDDGNENVFIDSGKLNLKAKNSITLGIGKE</sequence>
<dbReference type="InterPro" id="IPR027659">
    <property type="entry name" value="Sgcb"/>
</dbReference>
<keyword evidence="10" id="KW-1133">Transmembrane helix</keyword>
<evidence type="ECO:0000256" key="11">
    <source>
        <dbReference type="ARBA" id="ARBA00023136"/>
    </source>
</evidence>
<dbReference type="PANTHER" id="PTHR21142">
    <property type="entry name" value="SARCOGLYCANS"/>
    <property type="match status" value="1"/>
</dbReference>
<evidence type="ECO:0000256" key="12">
    <source>
        <dbReference type="ARBA" id="ARBA00023157"/>
    </source>
</evidence>
<dbReference type="Proteomes" id="UP001152795">
    <property type="component" value="Unassembled WGS sequence"/>
</dbReference>
<dbReference type="AlphaFoldDB" id="A0A6S7FXQ6"/>
<dbReference type="GO" id="GO:0016012">
    <property type="term" value="C:sarcoglycan complex"/>
    <property type="evidence" value="ECO:0007669"/>
    <property type="project" value="InterPro"/>
</dbReference>
<dbReference type="InterPro" id="IPR006875">
    <property type="entry name" value="Sarcoglycan"/>
</dbReference>
<name>A0A6S7FXQ6_PARCT</name>
<accession>A0A6S7FXQ6</accession>
<dbReference type="OrthoDB" id="5843723at2759"/>
<protein>
    <recommendedName>
        <fullName evidence="5">Beta-sarcoglycan</fullName>
    </recommendedName>
</protein>
<dbReference type="GO" id="GO:0007517">
    <property type="term" value="P:muscle organ development"/>
    <property type="evidence" value="ECO:0007669"/>
    <property type="project" value="InterPro"/>
</dbReference>
<evidence type="ECO:0000256" key="1">
    <source>
        <dbReference type="ARBA" id="ARBA00002860"/>
    </source>
</evidence>
<gene>
    <name evidence="16" type="ORF">PACLA_8A070776</name>
</gene>
<evidence type="ECO:0000256" key="5">
    <source>
        <dbReference type="ARBA" id="ARBA00015329"/>
    </source>
</evidence>
<keyword evidence="6" id="KW-1003">Cell membrane</keyword>
<evidence type="ECO:0000256" key="10">
    <source>
        <dbReference type="ARBA" id="ARBA00022989"/>
    </source>
</evidence>
<comment type="subcellular location">
    <subcellularLocation>
        <location evidence="3">Cell membrane</location>
        <location evidence="3">Sarcolemma</location>
        <topology evidence="3">Single-pass type II membrane protein</topology>
    </subcellularLocation>
    <subcellularLocation>
        <location evidence="2">Cytoplasm</location>
        <location evidence="2">Cytoskeleton</location>
    </subcellularLocation>
</comment>
<evidence type="ECO:0000256" key="9">
    <source>
        <dbReference type="ARBA" id="ARBA00022968"/>
    </source>
</evidence>
<evidence type="ECO:0000256" key="14">
    <source>
        <dbReference type="ARBA" id="ARBA00023212"/>
    </source>
</evidence>
<dbReference type="Pfam" id="PF04790">
    <property type="entry name" value="Sarcoglycan_1"/>
    <property type="match status" value="1"/>
</dbReference>
<keyword evidence="13" id="KW-0325">Glycoprotein</keyword>
<evidence type="ECO:0000256" key="15">
    <source>
        <dbReference type="ARBA" id="ARBA00026041"/>
    </source>
</evidence>
<dbReference type="EMBL" id="CACRXK020000318">
    <property type="protein sequence ID" value="CAB3980726.1"/>
    <property type="molecule type" value="Genomic_DNA"/>
</dbReference>
<proteinExistence type="inferred from homology"/>
<dbReference type="GO" id="GO:0005856">
    <property type="term" value="C:cytoskeleton"/>
    <property type="evidence" value="ECO:0007669"/>
    <property type="project" value="UniProtKB-SubCell"/>
</dbReference>
<evidence type="ECO:0000256" key="4">
    <source>
        <dbReference type="ARBA" id="ARBA00007574"/>
    </source>
</evidence>
<evidence type="ECO:0000313" key="17">
    <source>
        <dbReference type="Proteomes" id="UP001152795"/>
    </source>
</evidence>
<evidence type="ECO:0000256" key="3">
    <source>
        <dbReference type="ARBA" id="ARBA00004274"/>
    </source>
</evidence>
<keyword evidence="11" id="KW-0472">Membrane</keyword>
<dbReference type="PANTHER" id="PTHR21142:SF2">
    <property type="entry name" value="BETA-SARCOGLYCAN"/>
    <property type="match status" value="1"/>
</dbReference>
<evidence type="ECO:0000256" key="2">
    <source>
        <dbReference type="ARBA" id="ARBA00004245"/>
    </source>
</evidence>